<protein>
    <recommendedName>
        <fullName evidence="2">F-box domain-containing protein</fullName>
    </recommendedName>
</protein>
<dbReference type="PROSITE" id="PS50181">
    <property type="entry name" value="FBOX"/>
    <property type="match status" value="1"/>
</dbReference>
<dbReference type="InterPro" id="IPR036047">
    <property type="entry name" value="F-box-like_dom_sf"/>
</dbReference>
<proteinExistence type="predicted"/>
<feature type="region of interest" description="Disordered" evidence="1">
    <location>
        <begin position="10"/>
        <end position="39"/>
    </location>
</feature>
<dbReference type="SMART" id="SM00256">
    <property type="entry name" value="FBOX"/>
    <property type="match status" value="1"/>
</dbReference>
<name>A0AAN4T7D6_ASPLE</name>
<dbReference type="CDD" id="cd09917">
    <property type="entry name" value="F-box_SF"/>
    <property type="match status" value="1"/>
</dbReference>
<dbReference type="InterPro" id="IPR001810">
    <property type="entry name" value="F-box_dom"/>
</dbReference>
<dbReference type="Pfam" id="PF13092">
    <property type="entry name" value="CENP-L"/>
    <property type="match status" value="1"/>
</dbReference>
<dbReference type="EMBL" id="BCLY01000004">
    <property type="protein sequence ID" value="GAQ04145.1"/>
    <property type="molecule type" value="Genomic_DNA"/>
</dbReference>
<evidence type="ECO:0000313" key="3">
    <source>
        <dbReference type="EMBL" id="GAQ04145.1"/>
    </source>
</evidence>
<organism evidence="3 4">
    <name type="scientific">Aspergillus lentulus</name>
    <dbReference type="NCBI Taxonomy" id="293939"/>
    <lineage>
        <taxon>Eukaryota</taxon>
        <taxon>Fungi</taxon>
        <taxon>Dikarya</taxon>
        <taxon>Ascomycota</taxon>
        <taxon>Pezizomycotina</taxon>
        <taxon>Eurotiomycetes</taxon>
        <taxon>Eurotiomycetidae</taxon>
        <taxon>Eurotiales</taxon>
        <taxon>Aspergillaceae</taxon>
        <taxon>Aspergillus</taxon>
        <taxon>Aspergillus subgen. Fumigati</taxon>
    </lineage>
</organism>
<dbReference type="InterPro" id="IPR025204">
    <property type="entry name" value="CENP-L"/>
</dbReference>
<dbReference type="Proteomes" id="UP000051487">
    <property type="component" value="Unassembled WGS sequence"/>
</dbReference>
<dbReference type="Pfam" id="PF12937">
    <property type="entry name" value="F-box-like"/>
    <property type="match status" value="1"/>
</dbReference>
<gene>
    <name evidence="3" type="ORF">ALT_1466</name>
</gene>
<feature type="domain" description="F-box" evidence="2">
    <location>
        <begin position="56"/>
        <end position="103"/>
    </location>
</feature>
<dbReference type="SUPFAM" id="SSF81383">
    <property type="entry name" value="F-box domain"/>
    <property type="match status" value="1"/>
</dbReference>
<dbReference type="Gene3D" id="1.20.1280.50">
    <property type="match status" value="1"/>
</dbReference>
<accession>A0AAN4T7D6</accession>
<evidence type="ECO:0000259" key="2">
    <source>
        <dbReference type="PROSITE" id="PS50181"/>
    </source>
</evidence>
<evidence type="ECO:0000256" key="1">
    <source>
        <dbReference type="SAM" id="MobiDB-lite"/>
    </source>
</evidence>
<evidence type="ECO:0000313" key="4">
    <source>
        <dbReference type="Proteomes" id="UP000051487"/>
    </source>
</evidence>
<sequence length="786" mass="88399">MMSEILQQLRQHAKKAGAAIRRGRKSEGKKPSRKSLFPSSLSSSSVIEKTDIVPTSSPWDLLPVEIQIKIFAQCGIKDLLQLKLVCKAFCQVLTFHEQLIARQYLRQARHGTLPSPIDSEREYTRNPEDDVVLLSDLFPPAKSAKGGHLYTFRYMHSLRRRAKLCSKLCYYLADRVMDRFVHCEPAFVKAMFPSRNERNEFLKRGKSSLWFNLIPLMYYTLYFLEAYSLARRELKNALLQDMEARRLPVPIPPDVRKSLYRDLQIGILRSAPFTNTSTLICTHHCMQLLVSYLRHTVPPEEPVADDSWIGSLLTASPFLRIVEYFSAEIGDGGSQRVQRKDFMRNFHNDLMLNEKDDINSLVFESTPVSHLHSSVQDVWFDVAREELASRRALPHDAENIWVWKGVPVALDTSRYDSSSTSVYDTKTLLDKVIQKFVMAHSDLQQLWNTSWTLHRLSPLHHGKEFHSLLGNQAALRTYASRLRVQLAGDLFSSAHTPLNAPGAVDDDIFSRTGPLKDCVWETLSAPSTQATSEKLSGILVTLEYENITYKAALLAAPDGRRISARRQQSTQLPLLLTRFPNPLRQTFISFLSANFDTYCSVLRLPSTFMYTALGMYIDMLMAGDHDGASDSYRMFEDTIKETQLTLSFAPPVAPALRSLNINLPRGSFMDFVRKSNSNSGSTHQKVSVLTGLSTYLEKHLAMKLNLGDLAHSVNQPVRLTKIACGSFVLGSEGKMKLVAPSGQAGSSSEDGATAARESKDSLLLRANEALLQAVIRRAAMSGDEQT</sequence>
<comment type="caution">
    <text evidence="3">The sequence shown here is derived from an EMBL/GenBank/DDBJ whole genome shotgun (WGS) entry which is preliminary data.</text>
</comment>
<reference evidence="3 4" key="1">
    <citation type="submission" date="2015-11" db="EMBL/GenBank/DDBJ databases">
        <title>Aspergillus lentulus strain IFM 54703T.</title>
        <authorList>
            <person name="Kusuya Y."/>
            <person name="Sakai K."/>
            <person name="Kamei K."/>
            <person name="Takahashi H."/>
            <person name="Yaguchi T."/>
        </authorList>
    </citation>
    <scope>NUCLEOTIDE SEQUENCE [LARGE SCALE GENOMIC DNA]</scope>
    <source>
        <strain evidence="3 4">IFM 54703</strain>
    </source>
</reference>
<dbReference type="AlphaFoldDB" id="A0AAN4T7D6"/>